<keyword evidence="4" id="KW-1185">Reference proteome</keyword>
<dbReference type="InterPro" id="IPR002347">
    <property type="entry name" value="SDR_fam"/>
</dbReference>
<dbReference type="PANTHER" id="PTHR42760">
    <property type="entry name" value="SHORT-CHAIN DEHYDROGENASES/REDUCTASES FAMILY MEMBER"/>
    <property type="match status" value="1"/>
</dbReference>
<organism evidence="3 4">
    <name type="scientific">Alkalitalea saponilacus</name>
    <dbReference type="NCBI Taxonomy" id="889453"/>
    <lineage>
        <taxon>Bacteria</taxon>
        <taxon>Pseudomonadati</taxon>
        <taxon>Bacteroidota</taxon>
        <taxon>Bacteroidia</taxon>
        <taxon>Marinilabiliales</taxon>
        <taxon>Marinilabiliaceae</taxon>
        <taxon>Alkalitalea</taxon>
    </lineage>
</organism>
<reference evidence="4" key="1">
    <citation type="submission" date="2017-02" db="EMBL/GenBank/DDBJ databases">
        <authorList>
            <person name="Varghese N."/>
            <person name="Submissions S."/>
        </authorList>
    </citation>
    <scope>NUCLEOTIDE SEQUENCE [LARGE SCALE GENOMIC DNA]</scope>
    <source>
        <strain evidence="4">DSM 24412</strain>
    </source>
</reference>
<dbReference type="EMBL" id="FUYV01000006">
    <property type="protein sequence ID" value="SKB88481.1"/>
    <property type="molecule type" value="Genomic_DNA"/>
</dbReference>
<dbReference type="GO" id="GO:0016616">
    <property type="term" value="F:oxidoreductase activity, acting on the CH-OH group of donors, NAD or NADP as acceptor"/>
    <property type="evidence" value="ECO:0007669"/>
    <property type="project" value="TreeGrafter"/>
</dbReference>
<protein>
    <recommendedName>
        <fullName evidence="5">NAD(P)-dependent dehydrogenase, short-chain alcohol dehydrogenase family</fullName>
    </recommendedName>
</protein>
<dbReference type="PRINTS" id="PR00080">
    <property type="entry name" value="SDRFAMILY"/>
</dbReference>
<keyword evidence="2" id="KW-0560">Oxidoreductase</keyword>
<name>A0A1T5EX60_9BACT</name>
<evidence type="ECO:0000256" key="1">
    <source>
        <dbReference type="ARBA" id="ARBA00006484"/>
    </source>
</evidence>
<evidence type="ECO:0000256" key="2">
    <source>
        <dbReference type="ARBA" id="ARBA00023002"/>
    </source>
</evidence>
<gene>
    <name evidence="3" type="ORF">SAMN03080601_01445</name>
</gene>
<proteinExistence type="inferred from homology"/>
<dbReference type="FunFam" id="3.40.50.720:FF:000084">
    <property type="entry name" value="Short-chain dehydrogenase reductase"/>
    <property type="match status" value="1"/>
</dbReference>
<dbReference type="SUPFAM" id="SSF51735">
    <property type="entry name" value="NAD(P)-binding Rossmann-fold domains"/>
    <property type="match status" value="1"/>
</dbReference>
<evidence type="ECO:0000313" key="3">
    <source>
        <dbReference type="EMBL" id="SKB88481.1"/>
    </source>
</evidence>
<accession>A0A1T5EX60</accession>
<dbReference type="InterPro" id="IPR020904">
    <property type="entry name" value="Sc_DH/Rdtase_CS"/>
</dbReference>
<sequence length="246" mass="27065">MAMSDISTKHVIVTGGCNGIGEEIVNQFLEIGAFVHVVDVDREKGEKLVSLNEKLHFYEFDVAVPENITAFFKQLSSESVEPHILVNNAGISRFKELKVCDTSFWDDVVNTNLRAPFIFSREFAKMHKPVSYGRIINIASTRFVQSEPGSEAYGASKGGLVSLTHALAASLSGTGITVNCVSPGWINTNENASFSDVDHMQHFSGRIGKPCDVANIVLFLCEPQNDFINGEEIRVDGGMTRKMIYL</sequence>
<dbReference type="STRING" id="889453.SAMN03080601_01445"/>
<comment type="similarity">
    <text evidence="1">Belongs to the short-chain dehydrogenases/reductases (SDR) family.</text>
</comment>
<dbReference type="PRINTS" id="PR00081">
    <property type="entry name" value="GDHRDH"/>
</dbReference>
<dbReference type="PROSITE" id="PS00061">
    <property type="entry name" value="ADH_SHORT"/>
    <property type="match status" value="1"/>
</dbReference>
<dbReference type="Gene3D" id="3.40.50.720">
    <property type="entry name" value="NAD(P)-binding Rossmann-like Domain"/>
    <property type="match status" value="1"/>
</dbReference>
<evidence type="ECO:0000313" key="4">
    <source>
        <dbReference type="Proteomes" id="UP000191055"/>
    </source>
</evidence>
<dbReference type="PANTHER" id="PTHR42760:SF133">
    <property type="entry name" value="3-OXOACYL-[ACYL-CARRIER-PROTEIN] REDUCTASE"/>
    <property type="match status" value="1"/>
</dbReference>
<dbReference type="Proteomes" id="UP000191055">
    <property type="component" value="Unassembled WGS sequence"/>
</dbReference>
<evidence type="ECO:0008006" key="5">
    <source>
        <dbReference type="Google" id="ProtNLM"/>
    </source>
</evidence>
<dbReference type="Pfam" id="PF13561">
    <property type="entry name" value="adh_short_C2"/>
    <property type="match status" value="1"/>
</dbReference>
<dbReference type="AlphaFoldDB" id="A0A1T5EX60"/>
<dbReference type="InterPro" id="IPR036291">
    <property type="entry name" value="NAD(P)-bd_dom_sf"/>
</dbReference>